<proteinExistence type="predicted"/>
<protein>
    <submittedName>
        <fullName evidence="2">Uncharacterized protein</fullName>
    </submittedName>
</protein>
<feature type="chain" id="PRO_5019276596" evidence="1">
    <location>
        <begin position="20"/>
        <end position="395"/>
    </location>
</feature>
<dbReference type="EMBL" id="QRYC01000011">
    <property type="protein sequence ID" value="RGU56298.1"/>
    <property type="molecule type" value="Genomic_DNA"/>
</dbReference>
<evidence type="ECO:0000256" key="1">
    <source>
        <dbReference type="SAM" id="SignalP"/>
    </source>
</evidence>
<gene>
    <name evidence="2" type="ORF">DWW57_09805</name>
</gene>
<name>A0A412TR98_9BACT</name>
<reference evidence="2 3" key="1">
    <citation type="submission" date="2018-08" db="EMBL/GenBank/DDBJ databases">
        <title>A genome reference for cultivated species of the human gut microbiota.</title>
        <authorList>
            <person name="Zou Y."/>
            <person name="Xue W."/>
            <person name="Luo G."/>
        </authorList>
    </citation>
    <scope>NUCLEOTIDE SEQUENCE [LARGE SCALE GENOMIC DNA]</scope>
    <source>
        <strain evidence="2 3">AF16-14</strain>
    </source>
</reference>
<accession>A0A412TR98</accession>
<comment type="caution">
    <text evidence="2">The sequence shown here is derived from an EMBL/GenBank/DDBJ whole genome shotgun (WGS) entry which is preliminary data.</text>
</comment>
<dbReference type="RefSeq" id="WP_046450719.1">
    <property type="nucleotide sequence ID" value="NZ_JADMUD010000002.1"/>
</dbReference>
<feature type="signal peptide" evidence="1">
    <location>
        <begin position="1"/>
        <end position="19"/>
    </location>
</feature>
<dbReference type="AlphaFoldDB" id="A0A412TR98"/>
<dbReference type="Proteomes" id="UP000284243">
    <property type="component" value="Unassembled WGS sequence"/>
</dbReference>
<sequence length="395" mass="45245">MKKFIVILLSNFIFTISFAQTDAAYRIFGEIMTVENKVYKGFITWNGNKNYWIDFFEASKIENPYRSYFKRSDGLVFRANDREFITPPTHNFCCRFGNIKSIRPTDVNEIVLQLKNGDRLTLVKGYSSDINTHIRITTPTETTSIKWDHISEIHFMGADKEAIAPETNQVAGTVKSTQGIYKGIIYWNSQQRQSQEKMNQINTFLNKIKKLYAFKGKNGNHTFGLIPLVSPNDDPADAQINVLYPVENITINMPNIGSVCVSRAQFEELTIIPISELNLLSYDDFPSPQAIKGEVVTRSGQTFAGNLAYDLDESYEFEVLDGKNNTISYRIPFRYIRSIAPKNYKYSFITLRNNSQLSLGETCDVNQDNNGIIIFRNGQNPVYILWSEIKEINLK</sequence>
<keyword evidence="1" id="KW-0732">Signal</keyword>
<organism evidence="2 3">
    <name type="scientific">Odoribacter splanchnicus</name>
    <dbReference type="NCBI Taxonomy" id="28118"/>
    <lineage>
        <taxon>Bacteria</taxon>
        <taxon>Pseudomonadati</taxon>
        <taxon>Bacteroidota</taxon>
        <taxon>Bacteroidia</taxon>
        <taxon>Bacteroidales</taxon>
        <taxon>Odoribacteraceae</taxon>
        <taxon>Odoribacter</taxon>
    </lineage>
</organism>
<evidence type="ECO:0000313" key="3">
    <source>
        <dbReference type="Proteomes" id="UP000284243"/>
    </source>
</evidence>
<evidence type="ECO:0000313" key="2">
    <source>
        <dbReference type="EMBL" id="RGU56298.1"/>
    </source>
</evidence>